<proteinExistence type="predicted"/>
<dbReference type="AlphaFoldDB" id="A0A914UWW0"/>
<accession>A0A914UWW0</accession>
<sequence>MAPRNNKSIMERIGALEEVCREFGQLADRRDKEAPRRDDRTNVPPRSPPSLSAPTEEPSPYSAALAGLISPPRTHFACHCRSRPLDLASTGRPSVSRTARALPPAVRFIDPIMGSVGSLDRYYTEFSARLDRFLSTTRADKPPPPQPPRTLTNGAVVGAKQSSTAHRSLFVDTRLERFTFQTNQRRDENHQMRTASTAASCTRDYIVCAVQQSLGDHGDAESKRLRRRQKFPA</sequence>
<feature type="region of interest" description="Disordered" evidence="1">
    <location>
        <begin position="25"/>
        <end position="65"/>
    </location>
</feature>
<evidence type="ECO:0000313" key="2">
    <source>
        <dbReference type="Proteomes" id="UP000887566"/>
    </source>
</evidence>
<feature type="compositionally biased region" description="Basic and acidic residues" evidence="1">
    <location>
        <begin position="25"/>
        <end position="41"/>
    </location>
</feature>
<keyword evidence="2" id="KW-1185">Reference proteome</keyword>
<organism evidence="2 3">
    <name type="scientific">Plectus sambesii</name>
    <dbReference type="NCBI Taxonomy" id="2011161"/>
    <lineage>
        <taxon>Eukaryota</taxon>
        <taxon>Metazoa</taxon>
        <taxon>Ecdysozoa</taxon>
        <taxon>Nematoda</taxon>
        <taxon>Chromadorea</taxon>
        <taxon>Plectida</taxon>
        <taxon>Plectina</taxon>
        <taxon>Plectoidea</taxon>
        <taxon>Plectidae</taxon>
        <taxon>Plectus</taxon>
    </lineage>
</organism>
<reference evidence="3" key="1">
    <citation type="submission" date="2022-11" db="UniProtKB">
        <authorList>
            <consortium name="WormBaseParasite"/>
        </authorList>
    </citation>
    <scope>IDENTIFICATION</scope>
</reference>
<evidence type="ECO:0000313" key="3">
    <source>
        <dbReference type="WBParaSite" id="PSAMB.scaffold1325size32967.g12584.t1"/>
    </source>
</evidence>
<dbReference type="Proteomes" id="UP000887566">
    <property type="component" value="Unplaced"/>
</dbReference>
<dbReference type="WBParaSite" id="PSAMB.scaffold1325size32967.g12584.t1">
    <property type="protein sequence ID" value="PSAMB.scaffold1325size32967.g12584.t1"/>
    <property type="gene ID" value="PSAMB.scaffold1325size32967.g12584"/>
</dbReference>
<name>A0A914UWW0_9BILA</name>
<evidence type="ECO:0000256" key="1">
    <source>
        <dbReference type="SAM" id="MobiDB-lite"/>
    </source>
</evidence>
<protein>
    <submittedName>
        <fullName evidence="3">Uncharacterized protein</fullName>
    </submittedName>
</protein>